<sequence>MSQTLPLLSILTFTPLIGALVLLFVNKNSHGVLRTVALAVSVVNFLASLPLISGYNAAGTDVGGFQFLEKVPWIAAGPFQMSYHVGIDGISLWLVILTTFIMPIAILSTWTAVEEKVKEYMILLLLLEVGMIGAFVALDLFLFYIYWEVMLIPMYFMIGIFGGKNRIYAAVKFFIYTMVGSLLMLIALIALYFKGGQGDFSILRFWDLHLDPVTQTWMFLAFALAFAIKVPMFPLHTWLPDAHTEAPTAGSVILAAVLLKMGTYGFVRFAMPLFPDATAQFTPLIATLSVIGIIYASLVAMVQQDVKKLVAYSSVAHLGFVMLGVFALNQQGLSGGMLQMLNHGVSTGALFLIVGFIYERRHTRQISDFGGLAKQMPIFATIFMIVTFSSIGLPGTNGFVGEFLVLLGAFNGPLKVYAIIATSGVILSAVYMLWMFQRVMFGELNNPKNQNLKDLNAREIAIMVPLVFLIFFMGVYPRPFIDTMAPSLDKMIAQVNGKKMVAQNTVAAPAAVPAVAPALPEAAPAAVPAAAPAEAAPAQGLPAGHPAIPQAPATEAK</sequence>
<feature type="transmembrane region" description="Helical" evidence="8">
    <location>
        <begin position="90"/>
        <end position="113"/>
    </location>
</feature>
<evidence type="ECO:0000313" key="11">
    <source>
        <dbReference type="Proteomes" id="UP000556026"/>
    </source>
</evidence>
<dbReference type="EMBL" id="BLXX01000002">
    <property type="protein sequence ID" value="GFO58671.1"/>
    <property type="molecule type" value="Genomic_DNA"/>
</dbReference>
<dbReference type="PANTHER" id="PTHR43507">
    <property type="entry name" value="NADH-UBIQUINONE OXIDOREDUCTASE CHAIN 4"/>
    <property type="match status" value="1"/>
</dbReference>
<feature type="transmembrane region" description="Helical" evidence="8">
    <location>
        <begin position="213"/>
        <end position="235"/>
    </location>
</feature>
<dbReference type="GO" id="GO:0012505">
    <property type="term" value="C:endomembrane system"/>
    <property type="evidence" value="ECO:0007669"/>
    <property type="project" value="UniProtKB-SubCell"/>
</dbReference>
<organism evidence="10 11">
    <name type="scientific">Geomonas silvestris</name>
    <dbReference type="NCBI Taxonomy" id="2740184"/>
    <lineage>
        <taxon>Bacteria</taxon>
        <taxon>Pseudomonadati</taxon>
        <taxon>Thermodesulfobacteriota</taxon>
        <taxon>Desulfuromonadia</taxon>
        <taxon>Geobacterales</taxon>
        <taxon>Geobacteraceae</taxon>
        <taxon>Geomonas</taxon>
    </lineage>
</organism>
<feature type="transmembrane region" description="Helical" evidence="8">
    <location>
        <begin position="279"/>
        <end position="302"/>
    </location>
</feature>
<evidence type="ECO:0000256" key="4">
    <source>
        <dbReference type="ARBA" id="ARBA00022989"/>
    </source>
</evidence>
<keyword evidence="4 8" id="KW-1133">Transmembrane helix</keyword>
<name>A0A6V8MF94_9BACT</name>
<keyword evidence="11" id="KW-1185">Reference proteome</keyword>
<keyword evidence="10" id="KW-0830">Ubiquinone</keyword>
<comment type="subcellular location">
    <subcellularLocation>
        <location evidence="1">Endomembrane system</location>
        <topology evidence="1">Multi-pass membrane protein</topology>
    </subcellularLocation>
    <subcellularLocation>
        <location evidence="6">Membrane</location>
        <topology evidence="6">Multi-pass membrane protein</topology>
    </subcellularLocation>
</comment>
<feature type="transmembrane region" description="Helical" evidence="8">
    <location>
        <begin position="6"/>
        <end position="25"/>
    </location>
</feature>
<comment type="caution">
    <text evidence="10">The sequence shown here is derived from an EMBL/GenBank/DDBJ whole genome shotgun (WGS) entry which is preliminary data.</text>
</comment>
<evidence type="ECO:0000256" key="8">
    <source>
        <dbReference type="SAM" id="Phobius"/>
    </source>
</evidence>
<keyword evidence="5 8" id="KW-0472">Membrane</keyword>
<feature type="transmembrane region" description="Helical" evidence="8">
    <location>
        <begin position="416"/>
        <end position="436"/>
    </location>
</feature>
<feature type="transmembrane region" description="Helical" evidence="8">
    <location>
        <begin position="457"/>
        <end position="476"/>
    </location>
</feature>
<dbReference type="GO" id="GO:0016020">
    <property type="term" value="C:membrane"/>
    <property type="evidence" value="ECO:0007669"/>
    <property type="project" value="UniProtKB-SubCell"/>
</dbReference>
<accession>A0A6V8MF94</accession>
<evidence type="ECO:0000259" key="9">
    <source>
        <dbReference type="Pfam" id="PF00361"/>
    </source>
</evidence>
<evidence type="ECO:0000313" key="10">
    <source>
        <dbReference type="EMBL" id="GFO58671.1"/>
    </source>
</evidence>
<dbReference type="Proteomes" id="UP000556026">
    <property type="component" value="Unassembled WGS sequence"/>
</dbReference>
<dbReference type="AlphaFoldDB" id="A0A6V8MF94"/>
<evidence type="ECO:0000256" key="7">
    <source>
        <dbReference type="SAM" id="MobiDB-lite"/>
    </source>
</evidence>
<dbReference type="NCBIfam" id="TIGR01972">
    <property type="entry name" value="NDH_I_M"/>
    <property type="match status" value="1"/>
</dbReference>
<dbReference type="InterPro" id="IPR003918">
    <property type="entry name" value="NADH_UbQ_OxRdtase"/>
</dbReference>
<dbReference type="NCBIfam" id="NF004499">
    <property type="entry name" value="PRK05846.1-3"/>
    <property type="match status" value="1"/>
</dbReference>
<feature type="transmembrane region" description="Helical" evidence="8">
    <location>
        <begin position="247"/>
        <end position="267"/>
    </location>
</feature>
<feature type="region of interest" description="Disordered" evidence="7">
    <location>
        <begin position="536"/>
        <end position="557"/>
    </location>
</feature>
<feature type="transmembrane region" description="Helical" evidence="8">
    <location>
        <begin position="309"/>
        <end position="328"/>
    </location>
</feature>
<dbReference type="GO" id="GO:0048039">
    <property type="term" value="F:ubiquinone binding"/>
    <property type="evidence" value="ECO:0007669"/>
    <property type="project" value="TreeGrafter"/>
</dbReference>
<protein>
    <submittedName>
        <fullName evidence="10">NADH:ubiquinone oxidoreductase subunit M</fullName>
    </submittedName>
</protein>
<dbReference type="PANTHER" id="PTHR43507:SF1">
    <property type="entry name" value="NADH-UBIQUINONE OXIDOREDUCTASE CHAIN 4"/>
    <property type="match status" value="1"/>
</dbReference>
<gene>
    <name evidence="10" type="primary">nuoM-1</name>
    <name evidence="10" type="ORF">GMST_09960</name>
</gene>
<dbReference type="NCBIfam" id="NF004500">
    <property type="entry name" value="PRK05846.1-4"/>
    <property type="match status" value="1"/>
</dbReference>
<dbReference type="GO" id="GO:0042773">
    <property type="term" value="P:ATP synthesis coupled electron transport"/>
    <property type="evidence" value="ECO:0007669"/>
    <property type="project" value="InterPro"/>
</dbReference>
<reference evidence="11" key="1">
    <citation type="submission" date="2020-06" db="EMBL/GenBank/DDBJ databases">
        <title>Draft genomic sequence of Geomonas sp. Red330.</title>
        <authorList>
            <person name="Itoh H."/>
            <person name="Zhenxing X."/>
            <person name="Ushijima N."/>
            <person name="Masuda Y."/>
            <person name="Shiratori Y."/>
            <person name="Senoo K."/>
        </authorList>
    </citation>
    <scope>NUCLEOTIDE SEQUENCE [LARGE SCALE GENOMIC DNA]</scope>
    <source>
        <strain evidence="11">Red330</strain>
    </source>
</reference>
<feature type="domain" description="NADH:quinone oxidoreductase/Mrp antiporter transmembrane" evidence="9">
    <location>
        <begin position="137"/>
        <end position="425"/>
    </location>
</feature>
<feature type="transmembrane region" description="Helical" evidence="8">
    <location>
        <begin position="340"/>
        <end position="358"/>
    </location>
</feature>
<feature type="transmembrane region" description="Helical" evidence="8">
    <location>
        <begin position="120"/>
        <end position="138"/>
    </location>
</feature>
<feature type="transmembrane region" description="Helical" evidence="8">
    <location>
        <begin position="173"/>
        <end position="193"/>
    </location>
</feature>
<evidence type="ECO:0000256" key="3">
    <source>
        <dbReference type="ARBA" id="ARBA00022692"/>
    </source>
</evidence>
<feature type="transmembrane region" description="Helical" evidence="8">
    <location>
        <begin position="378"/>
        <end position="396"/>
    </location>
</feature>
<dbReference type="RefSeq" id="WP_183353524.1">
    <property type="nucleotide sequence ID" value="NZ_BLXX01000002.1"/>
</dbReference>
<evidence type="ECO:0000256" key="6">
    <source>
        <dbReference type="RuleBase" id="RU000320"/>
    </source>
</evidence>
<comment type="similarity">
    <text evidence="2">Belongs to the complex I subunit 4 family.</text>
</comment>
<evidence type="ECO:0000256" key="2">
    <source>
        <dbReference type="ARBA" id="ARBA00009025"/>
    </source>
</evidence>
<evidence type="ECO:0000256" key="1">
    <source>
        <dbReference type="ARBA" id="ARBA00004127"/>
    </source>
</evidence>
<dbReference type="Pfam" id="PF00361">
    <property type="entry name" value="Proton_antipo_M"/>
    <property type="match status" value="1"/>
</dbReference>
<proteinExistence type="inferred from homology"/>
<dbReference type="GO" id="GO:0003954">
    <property type="term" value="F:NADH dehydrogenase activity"/>
    <property type="evidence" value="ECO:0007669"/>
    <property type="project" value="TreeGrafter"/>
</dbReference>
<dbReference type="InterPro" id="IPR010227">
    <property type="entry name" value="NADH_Q_OxRdtase_chainM/4"/>
</dbReference>
<feature type="transmembrane region" description="Helical" evidence="8">
    <location>
        <begin position="144"/>
        <end position="161"/>
    </location>
</feature>
<dbReference type="GO" id="GO:0008137">
    <property type="term" value="F:NADH dehydrogenase (ubiquinone) activity"/>
    <property type="evidence" value="ECO:0007669"/>
    <property type="project" value="InterPro"/>
</dbReference>
<feature type="transmembrane region" description="Helical" evidence="8">
    <location>
        <begin position="32"/>
        <end position="52"/>
    </location>
</feature>
<dbReference type="GO" id="GO:0015990">
    <property type="term" value="P:electron transport coupled proton transport"/>
    <property type="evidence" value="ECO:0007669"/>
    <property type="project" value="TreeGrafter"/>
</dbReference>
<keyword evidence="3 6" id="KW-0812">Transmembrane</keyword>
<dbReference type="PRINTS" id="PR01437">
    <property type="entry name" value="NUOXDRDTASE4"/>
</dbReference>
<dbReference type="InterPro" id="IPR001750">
    <property type="entry name" value="ND/Mrp_TM"/>
</dbReference>
<evidence type="ECO:0000256" key="5">
    <source>
        <dbReference type="ARBA" id="ARBA00023136"/>
    </source>
</evidence>